<sequence>MLANQDGGMAAASRPASVVPHWRVIRTAVHAWHDGLSPKAGHAAQTA</sequence>
<proteinExistence type="predicted"/>
<name>A0AAC9BM18_9RALS</name>
<gene>
    <name evidence="1" type="ORF">ACS15_4897</name>
</gene>
<dbReference type="Proteomes" id="UP000077927">
    <property type="component" value="Chromosome 2"/>
</dbReference>
<accession>A0AAC9BM18</accession>
<dbReference type="EMBL" id="CP012606">
    <property type="protein sequence ID" value="ANH75484.1"/>
    <property type="molecule type" value="Genomic_DNA"/>
</dbReference>
<reference evidence="1 2" key="1">
    <citation type="submission" date="2015-09" db="EMBL/GenBank/DDBJ databases">
        <authorList>
            <person name="Xu Y."/>
            <person name="Nagy A."/>
            <person name="Liu N.T."/>
            <person name="Nou X."/>
        </authorList>
    </citation>
    <scope>NUCLEOTIDE SEQUENCE [LARGE SCALE GENOMIC DNA]</scope>
    <source>
        <strain evidence="1 2">FC1138</strain>
    </source>
</reference>
<dbReference type="AlphaFoldDB" id="A0AAC9BM18"/>
<protein>
    <submittedName>
        <fullName evidence="1">Uncharacterized protein</fullName>
    </submittedName>
</protein>
<evidence type="ECO:0000313" key="2">
    <source>
        <dbReference type="Proteomes" id="UP000077927"/>
    </source>
</evidence>
<dbReference type="KEGG" id="rin:ACS15_4897"/>
<organism evidence="1 2">
    <name type="scientific">Ralstonia insidiosa</name>
    <dbReference type="NCBI Taxonomy" id="190721"/>
    <lineage>
        <taxon>Bacteria</taxon>
        <taxon>Pseudomonadati</taxon>
        <taxon>Pseudomonadota</taxon>
        <taxon>Betaproteobacteria</taxon>
        <taxon>Burkholderiales</taxon>
        <taxon>Burkholderiaceae</taxon>
        <taxon>Ralstonia</taxon>
    </lineage>
</organism>
<evidence type="ECO:0000313" key="1">
    <source>
        <dbReference type="EMBL" id="ANH75484.1"/>
    </source>
</evidence>